<dbReference type="PANTHER" id="PTHR13215">
    <property type="entry name" value="RNA POLYMERASE II TRANSCRIPTIONAL COACTIVATOR"/>
    <property type="match status" value="1"/>
</dbReference>
<evidence type="ECO:0000256" key="1">
    <source>
        <dbReference type="ARBA" id="ARBA00004123"/>
    </source>
</evidence>
<keyword evidence="4" id="KW-0238">DNA-binding</keyword>
<feature type="compositionally biased region" description="Basic and acidic residues" evidence="7">
    <location>
        <begin position="24"/>
        <end position="34"/>
    </location>
</feature>
<comment type="similarity">
    <text evidence="2">Belongs to the transcriptional coactivator PC4 family.</text>
</comment>
<comment type="subcellular location">
    <subcellularLocation>
        <location evidence="1">Nucleus</location>
    </subcellularLocation>
</comment>
<keyword evidence="5" id="KW-0804">Transcription</keyword>
<dbReference type="GO" id="GO:0003713">
    <property type="term" value="F:transcription coactivator activity"/>
    <property type="evidence" value="ECO:0007669"/>
    <property type="project" value="InterPro"/>
</dbReference>
<evidence type="ECO:0000256" key="5">
    <source>
        <dbReference type="ARBA" id="ARBA00023163"/>
    </source>
</evidence>
<name>A0A6A5Z785_9PLEO</name>
<evidence type="ECO:0000256" key="6">
    <source>
        <dbReference type="ARBA" id="ARBA00023242"/>
    </source>
</evidence>
<feature type="domain" description="Transcriptional coactivator p15 (PC4) C-terminal" evidence="8">
    <location>
        <begin position="70"/>
        <end position="117"/>
    </location>
</feature>
<dbReference type="GO" id="GO:0003677">
    <property type="term" value="F:DNA binding"/>
    <property type="evidence" value="ECO:0007669"/>
    <property type="project" value="UniProtKB-KW"/>
</dbReference>
<proteinExistence type="inferred from homology"/>
<feature type="compositionally biased region" description="Gly residues" evidence="7">
    <location>
        <begin position="8"/>
        <end position="17"/>
    </location>
</feature>
<dbReference type="Proteomes" id="UP000799770">
    <property type="component" value="Unassembled WGS sequence"/>
</dbReference>
<gene>
    <name evidence="9" type="ORF">BDV96DRAFT_646323</name>
</gene>
<protein>
    <submittedName>
        <fullName evidence="9">Transcriptional Coactivator p15-domain-containing protein</fullName>
    </submittedName>
</protein>
<sequence length="165" mass="17897">MTGKYKRGGSGGRGGFKNYGNNKRSQDDGDDAPRKKGRVEEEEEEGGGAFVGKLEKDDDGNSFVALKSNGMRRVTVSEFKGKAMVSIREYWRNDAEKLLPGKKGISLTIDQYNALVSSLPLIESALVKQGEKVIRPDYDGDGAGAAGSDDEEEEVAQSPEDDEDE</sequence>
<dbReference type="SUPFAM" id="SSF54447">
    <property type="entry name" value="ssDNA-binding transcriptional regulator domain"/>
    <property type="match status" value="1"/>
</dbReference>
<organism evidence="9 10">
    <name type="scientific">Lophiotrema nucula</name>
    <dbReference type="NCBI Taxonomy" id="690887"/>
    <lineage>
        <taxon>Eukaryota</taxon>
        <taxon>Fungi</taxon>
        <taxon>Dikarya</taxon>
        <taxon>Ascomycota</taxon>
        <taxon>Pezizomycotina</taxon>
        <taxon>Dothideomycetes</taxon>
        <taxon>Pleosporomycetidae</taxon>
        <taxon>Pleosporales</taxon>
        <taxon>Lophiotremataceae</taxon>
        <taxon>Lophiotrema</taxon>
    </lineage>
</organism>
<keyword evidence="10" id="KW-1185">Reference proteome</keyword>
<keyword evidence="6" id="KW-0539">Nucleus</keyword>
<reference evidence="9" key="1">
    <citation type="journal article" date="2020" name="Stud. Mycol.">
        <title>101 Dothideomycetes genomes: a test case for predicting lifestyles and emergence of pathogens.</title>
        <authorList>
            <person name="Haridas S."/>
            <person name="Albert R."/>
            <person name="Binder M."/>
            <person name="Bloem J."/>
            <person name="Labutti K."/>
            <person name="Salamov A."/>
            <person name="Andreopoulos B."/>
            <person name="Baker S."/>
            <person name="Barry K."/>
            <person name="Bills G."/>
            <person name="Bluhm B."/>
            <person name="Cannon C."/>
            <person name="Castanera R."/>
            <person name="Culley D."/>
            <person name="Daum C."/>
            <person name="Ezra D."/>
            <person name="Gonzalez J."/>
            <person name="Henrissat B."/>
            <person name="Kuo A."/>
            <person name="Liang C."/>
            <person name="Lipzen A."/>
            <person name="Lutzoni F."/>
            <person name="Magnuson J."/>
            <person name="Mondo S."/>
            <person name="Nolan M."/>
            <person name="Ohm R."/>
            <person name="Pangilinan J."/>
            <person name="Park H.-J."/>
            <person name="Ramirez L."/>
            <person name="Alfaro M."/>
            <person name="Sun H."/>
            <person name="Tritt A."/>
            <person name="Yoshinaga Y."/>
            <person name="Zwiers L.-H."/>
            <person name="Turgeon B."/>
            <person name="Goodwin S."/>
            <person name="Spatafora J."/>
            <person name="Crous P."/>
            <person name="Grigoriev I."/>
        </authorList>
    </citation>
    <scope>NUCLEOTIDE SEQUENCE</scope>
    <source>
        <strain evidence="9">CBS 627.86</strain>
    </source>
</reference>
<dbReference type="EMBL" id="ML977323">
    <property type="protein sequence ID" value="KAF2115310.1"/>
    <property type="molecule type" value="Genomic_DNA"/>
</dbReference>
<dbReference type="OrthoDB" id="2505440at2759"/>
<dbReference type="InterPro" id="IPR003173">
    <property type="entry name" value="PC4_C"/>
</dbReference>
<feature type="region of interest" description="Disordered" evidence="7">
    <location>
        <begin position="1"/>
        <end position="60"/>
    </location>
</feature>
<evidence type="ECO:0000256" key="4">
    <source>
        <dbReference type="ARBA" id="ARBA00023125"/>
    </source>
</evidence>
<dbReference type="Pfam" id="PF02229">
    <property type="entry name" value="PC4"/>
    <property type="match status" value="1"/>
</dbReference>
<evidence type="ECO:0000256" key="2">
    <source>
        <dbReference type="ARBA" id="ARBA00009001"/>
    </source>
</evidence>
<dbReference type="InterPro" id="IPR045125">
    <property type="entry name" value="Sub1/Tcp4-like"/>
</dbReference>
<keyword evidence="3" id="KW-0805">Transcription regulation</keyword>
<dbReference type="Gene3D" id="2.30.31.10">
    <property type="entry name" value="Transcriptional Coactivator Pc4, Chain A"/>
    <property type="match status" value="1"/>
</dbReference>
<accession>A0A6A5Z785</accession>
<dbReference type="AlphaFoldDB" id="A0A6A5Z785"/>
<evidence type="ECO:0000313" key="9">
    <source>
        <dbReference type="EMBL" id="KAF2115310.1"/>
    </source>
</evidence>
<dbReference type="GO" id="GO:0060261">
    <property type="term" value="P:positive regulation of transcription initiation by RNA polymerase II"/>
    <property type="evidence" value="ECO:0007669"/>
    <property type="project" value="InterPro"/>
</dbReference>
<feature type="compositionally biased region" description="Acidic residues" evidence="7">
    <location>
        <begin position="148"/>
        <end position="165"/>
    </location>
</feature>
<dbReference type="GO" id="GO:0005634">
    <property type="term" value="C:nucleus"/>
    <property type="evidence" value="ECO:0007669"/>
    <property type="project" value="UniProtKB-SubCell"/>
</dbReference>
<evidence type="ECO:0000313" key="10">
    <source>
        <dbReference type="Proteomes" id="UP000799770"/>
    </source>
</evidence>
<feature type="region of interest" description="Disordered" evidence="7">
    <location>
        <begin position="135"/>
        <end position="165"/>
    </location>
</feature>
<dbReference type="InterPro" id="IPR009044">
    <property type="entry name" value="ssDNA-bd_transcriptional_reg"/>
</dbReference>
<evidence type="ECO:0000256" key="7">
    <source>
        <dbReference type="SAM" id="MobiDB-lite"/>
    </source>
</evidence>
<evidence type="ECO:0000256" key="3">
    <source>
        <dbReference type="ARBA" id="ARBA00023015"/>
    </source>
</evidence>
<evidence type="ECO:0000259" key="8">
    <source>
        <dbReference type="Pfam" id="PF02229"/>
    </source>
</evidence>